<accession>A0A7X0U9K5</accession>
<comment type="caution">
    <text evidence="3">The sequence shown here is derived from an EMBL/GenBank/DDBJ whole genome shotgun (WGS) entry which is preliminary data.</text>
</comment>
<feature type="transmembrane region" description="Helical" evidence="2">
    <location>
        <begin position="12"/>
        <end position="35"/>
    </location>
</feature>
<name>A0A7X0U9K5_9BURK</name>
<evidence type="ECO:0000313" key="3">
    <source>
        <dbReference type="EMBL" id="MBB6559650.1"/>
    </source>
</evidence>
<keyword evidence="2" id="KW-0472">Membrane</keyword>
<keyword evidence="2" id="KW-1133">Transmembrane helix</keyword>
<evidence type="ECO:0000256" key="1">
    <source>
        <dbReference type="SAM" id="MobiDB-lite"/>
    </source>
</evidence>
<reference evidence="3 4" key="1">
    <citation type="submission" date="2020-08" db="EMBL/GenBank/DDBJ databases">
        <title>Functional genomics of gut bacteria from endangered species of beetles.</title>
        <authorList>
            <person name="Carlos-Shanley C."/>
        </authorList>
    </citation>
    <scope>NUCLEOTIDE SEQUENCE [LARGE SCALE GENOMIC DNA]</scope>
    <source>
        <strain evidence="3 4">S00198</strain>
    </source>
</reference>
<gene>
    <name evidence="3" type="ORF">HNP48_002317</name>
</gene>
<proteinExistence type="predicted"/>
<sequence length="189" mass="19590">MESHSSPGAGGGSFLMGTARTALGVFIGGLAALFVHDALIGQRPPAPPPAMAPAAAPSRPVGDDSGSSTQQTPPPPAVVQAPQPEPAPPAAPPVPPPPAPPQAEASAPTVSPPQAMQEPQGQKQQADDDLKKAQALAARLEAERQQRRADAWARYFQPSPVCRADPTTRPCADAHLAARKRFDAQYVDR</sequence>
<protein>
    <submittedName>
        <fullName evidence="3">Type IV secretory pathway VirB10-like protein</fullName>
    </submittedName>
</protein>
<feature type="compositionally biased region" description="Polar residues" evidence="1">
    <location>
        <begin position="112"/>
        <end position="121"/>
    </location>
</feature>
<feature type="region of interest" description="Disordered" evidence="1">
    <location>
        <begin position="42"/>
        <end position="133"/>
    </location>
</feature>
<evidence type="ECO:0000256" key="2">
    <source>
        <dbReference type="SAM" id="Phobius"/>
    </source>
</evidence>
<feature type="compositionally biased region" description="Pro residues" evidence="1">
    <location>
        <begin position="72"/>
        <end position="101"/>
    </location>
</feature>
<dbReference type="EMBL" id="JACHLK010000003">
    <property type="protein sequence ID" value="MBB6559650.1"/>
    <property type="molecule type" value="Genomic_DNA"/>
</dbReference>
<dbReference type="Proteomes" id="UP000575083">
    <property type="component" value="Unassembled WGS sequence"/>
</dbReference>
<evidence type="ECO:0000313" key="4">
    <source>
        <dbReference type="Proteomes" id="UP000575083"/>
    </source>
</evidence>
<keyword evidence="4" id="KW-1185">Reference proteome</keyword>
<organism evidence="3 4">
    <name type="scientific">Acidovorax soli</name>
    <dbReference type="NCBI Taxonomy" id="592050"/>
    <lineage>
        <taxon>Bacteria</taxon>
        <taxon>Pseudomonadati</taxon>
        <taxon>Pseudomonadota</taxon>
        <taxon>Betaproteobacteria</taxon>
        <taxon>Burkholderiales</taxon>
        <taxon>Comamonadaceae</taxon>
        <taxon>Acidovorax</taxon>
    </lineage>
</organism>
<dbReference type="RefSeq" id="WP_184857040.1">
    <property type="nucleotide sequence ID" value="NZ_JACHLK010000003.1"/>
</dbReference>
<dbReference type="AlphaFoldDB" id="A0A7X0U9K5"/>
<keyword evidence="2" id="KW-0812">Transmembrane</keyword>